<reference evidence="2 3" key="1">
    <citation type="journal article" date="2021" name="Elife">
        <title>Chloroplast acquisition without the gene transfer in kleptoplastic sea slugs, Plakobranchus ocellatus.</title>
        <authorList>
            <person name="Maeda T."/>
            <person name="Takahashi S."/>
            <person name="Yoshida T."/>
            <person name="Shimamura S."/>
            <person name="Takaki Y."/>
            <person name="Nagai Y."/>
            <person name="Toyoda A."/>
            <person name="Suzuki Y."/>
            <person name="Arimoto A."/>
            <person name="Ishii H."/>
            <person name="Satoh N."/>
            <person name="Nishiyama T."/>
            <person name="Hasebe M."/>
            <person name="Maruyama T."/>
            <person name="Minagawa J."/>
            <person name="Obokata J."/>
            <person name="Shigenobu S."/>
        </authorList>
    </citation>
    <scope>NUCLEOTIDE SEQUENCE [LARGE SCALE GENOMIC DNA]</scope>
</reference>
<comment type="caution">
    <text evidence="2">The sequence shown here is derived from an EMBL/GenBank/DDBJ whole genome shotgun (WGS) entry which is preliminary data.</text>
</comment>
<dbReference type="AlphaFoldDB" id="A0AAV4ET43"/>
<evidence type="ECO:0000313" key="3">
    <source>
        <dbReference type="Proteomes" id="UP000762676"/>
    </source>
</evidence>
<protein>
    <submittedName>
        <fullName evidence="2">Uncharacterized protein</fullName>
    </submittedName>
</protein>
<feature type="compositionally biased region" description="Polar residues" evidence="1">
    <location>
        <begin position="1023"/>
        <end position="1033"/>
    </location>
</feature>
<organism evidence="2 3">
    <name type="scientific">Elysia marginata</name>
    <dbReference type="NCBI Taxonomy" id="1093978"/>
    <lineage>
        <taxon>Eukaryota</taxon>
        <taxon>Metazoa</taxon>
        <taxon>Spiralia</taxon>
        <taxon>Lophotrochozoa</taxon>
        <taxon>Mollusca</taxon>
        <taxon>Gastropoda</taxon>
        <taxon>Heterobranchia</taxon>
        <taxon>Euthyneura</taxon>
        <taxon>Panpulmonata</taxon>
        <taxon>Sacoglossa</taxon>
        <taxon>Placobranchoidea</taxon>
        <taxon>Plakobranchidae</taxon>
        <taxon>Elysia</taxon>
    </lineage>
</organism>
<keyword evidence="3" id="KW-1185">Reference proteome</keyword>
<evidence type="ECO:0000313" key="2">
    <source>
        <dbReference type="EMBL" id="GFR63790.1"/>
    </source>
</evidence>
<feature type="compositionally biased region" description="Basic and acidic residues" evidence="1">
    <location>
        <begin position="56"/>
        <end position="71"/>
    </location>
</feature>
<feature type="compositionally biased region" description="Polar residues" evidence="1">
    <location>
        <begin position="356"/>
        <end position="368"/>
    </location>
</feature>
<dbReference type="EMBL" id="BMAT01007416">
    <property type="protein sequence ID" value="GFR63790.1"/>
    <property type="molecule type" value="Genomic_DNA"/>
</dbReference>
<feature type="compositionally biased region" description="Basic and acidic residues" evidence="1">
    <location>
        <begin position="571"/>
        <end position="586"/>
    </location>
</feature>
<sequence>MADFERTKPALGANDVSDHQALHKVERFVSQDLGSHNRNLHPQTPTLSRNKSKVSFSEDRNRNESEKQETSLFLVREEIPSTITTTSKPIASILARTIKTVTNITTSSVKPETNTLSSRLQSVSNTSITTRTYVTSTIAAIMKRFIGNLNATVHSVDNIFPTTMKPITNNLTAATKPVKNNLTPTIVNKNFISTTRPAISNLFATTKPSISILTSTIKPVTSTFTSAKASAIKTFPTTNKPVISNFISTTKPVTGSLPLNMKPIISQLTSTVKPDINIPTSVINISNFTSTTKPVLSNITSTIKPVTNKVPATLRPSTYRISTTVKPDANTLTTNMNPVGLDLNLELALPMPWRGSTTHSADSVTPETSKLENERMLSSKHTLPELDFVSREFLDEQKHELQRVPTRTPGNIFDLVDLSSDLKNRASVLDFLSSQLDVPILPEIISSTADFDAPFSQRATTDTPIGFRNTQVLSSTRQFLDSSRPNGMKKNPMLLSPEDRQLFSESLGETLGSDIQSHQPSQLHTHKTSILDVQDQTTVQGFQGGSIGSKTFTQTQEISSVRSEVIPFGKDINDGDRHKSSKRQEVHAVGSRPRNNEDTLYHKDLPQNPPADPHYRRTGLNYNDRLSTLNSENTLGMLSALIRREHLNTPIKHATPSPLSRSLIPVETSNNELLRKRRNRNLTSTALENTFGFYNPTLDTLIENFAEQGPFAKRNQIVNRLGETPFQVGQLETMVELPREVFTHQLPSLDVGLFEASASRPGVDSNTGNSSSSFARLYQLLVRPTQGPQVKPGPSRRKPLTTNIPSNNYHGVLTTHDLFPNALTETASTHTEPAGLASKTSKQNNKMKKLKPTQDTVLGFILRRRSMISSARNSQETQQTSGIDTDRSSGNGSSYTSSVSPGDITGVDMISNVSTNSTSIMGKTLRINKDESTLAGIKDRTLFPSTTRTVDENLLRAFLNRSYILIPLQPPMTDFLYELSLAENQPLIPVQPPSSPPSSHASSFLVSSSPLSPPLLSPSSASNRGTLTMSDRSVPTPRRRLRCRFQCFYYQENPETGDLFEEISRHSQELPSRPIMPSRMEQGQRIAQDTPGVDAQHLQYLRSRIRGRSQIMVTPPP</sequence>
<feature type="region of interest" description="Disordered" evidence="1">
    <location>
        <begin position="568"/>
        <end position="616"/>
    </location>
</feature>
<feature type="region of interest" description="Disordered" evidence="1">
    <location>
        <begin position="29"/>
        <end position="71"/>
    </location>
</feature>
<name>A0AAV4ET43_9GAST</name>
<feature type="compositionally biased region" description="Polar residues" evidence="1">
    <location>
        <begin position="800"/>
        <end position="809"/>
    </location>
</feature>
<evidence type="ECO:0000256" key="1">
    <source>
        <dbReference type="SAM" id="MobiDB-lite"/>
    </source>
</evidence>
<feature type="region of interest" description="Disordered" evidence="1">
    <location>
        <begin position="828"/>
        <end position="852"/>
    </location>
</feature>
<feature type="compositionally biased region" description="Basic and acidic residues" evidence="1">
    <location>
        <begin position="594"/>
        <end position="605"/>
    </location>
</feature>
<feature type="region of interest" description="Disordered" evidence="1">
    <location>
        <begin position="869"/>
        <end position="901"/>
    </location>
</feature>
<feature type="compositionally biased region" description="Low complexity" evidence="1">
    <location>
        <begin position="888"/>
        <end position="901"/>
    </location>
</feature>
<feature type="region of interest" description="Disordered" evidence="1">
    <location>
        <begin position="356"/>
        <end position="377"/>
    </location>
</feature>
<feature type="compositionally biased region" description="Low complexity" evidence="1">
    <location>
        <begin position="997"/>
        <end position="1010"/>
    </location>
</feature>
<feature type="compositionally biased region" description="Polar residues" evidence="1">
    <location>
        <begin position="32"/>
        <end position="55"/>
    </location>
</feature>
<feature type="region of interest" description="Disordered" evidence="1">
    <location>
        <begin position="784"/>
        <end position="810"/>
    </location>
</feature>
<gene>
    <name evidence="2" type="ORF">ElyMa_003614800</name>
</gene>
<feature type="region of interest" description="Disordered" evidence="1">
    <location>
        <begin position="988"/>
        <end position="1034"/>
    </location>
</feature>
<feature type="compositionally biased region" description="Polar residues" evidence="1">
    <location>
        <begin position="869"/>
        <end position="883"/>
    </location>
</feature>
<dbReference type="Proteomes" id="UP000762676">
    <property type="component" value="Unassembled WGS sequence"/>
</dbReference>
<accession>A0AAV4ET43</accession>
<proteinExistence type="predicted"/>